<keyword evidence="7 9" id="KW-0496">Mitochondrion</keyword>
<evidence type="ECO:0000256" key="1">
    <source>
        <dbReference type="ARBA" id="ARBA00003064"/>
    </source>
</evidence>
<protein>
    <recommendedName>
        <fullName evidence="9">Cytochrome c oxidase assembly factor 3</fullName>
    </recommendedName>
</protein>
<sequence length="169" mass="18618">MSSGKTNARGVDMSYHPRGFDESASLMRARKPYNVRNLITGGAIVAFIASVYIYSISAVKQDDFSDVVDLLPPEAERKFIRSIEDEEKDKRLGVTPETIVVDKVAPPAPAGPTGVMAYLPRRLHDIEWIKTRGWVEEGKGNVLVWGAPNVDNVGKLHDAANSRGTKRQV</sequence>
<comment type="caution">
    <text evidence="11">The sequence shown here is derived from an EMBL/GenBank/DDBJ whole genome shotgun (WGS) entry which is preliminary data.</text>
</comment>
<dbReference type="RefSeq" id="XP_028478166.1">
    <property type="nucleotide sequence ID" value="XM_028621714.1"/>
</dbReference>
<proteinExistence type="inferred from homology"/>
<evidence type="ECO:0000313" key="11">
    <source>
        <dbReference type="EMBL" id="RSH84718.1"/>
    </source>
</evidence>
<feature type="domain" description="Cytochrome c oxidase assembly factor 3 mitochondrial coiled-coil" evidence="10">
    <location>
        <begin position="26"/>
        <end position="69"/>
    </location>
</feature>
<keyword evidence="12" id="KW-1185">Reference proteome</keyword>
<dbReference type="GO" id="GO:0033617">
    <property type="term" value="P:mitochondrial respiratory chain complex IV assembly"/>
    <property type="evidence" value="ECO:0007669"/>
    <property type="project" value="UniProtKB-UniRule"/>
</dbReference>
<evidence type="ECO:0000256" key="2">
    <source>
        <dbReference type="ARBA" id="ARBA00004304"/>
    </source>
</evidence>
<dbReference type="Proteomes" id="UP000279236">
    <property type="component" value="Unassembled WGS sequence"/>
</dbReference>
<dbReference type="Pfam" id="PF09813">
    <property type="entry name" value="Coa3_cc"/>
    <property type="match status" value="1"/>
</dbReference>
<evidence type="ECO:0000256" key="5">
    <source>
        <dbReference type="ARBA" id="ARBA00022692"/>
    </source>
</evidence>
<evidence type="ECO:0000256" key="9">
    <source>
        <dbReference type="RuleBase" id="RU367056"/>
    </source>
</evidence>
<keyword evidence="9" id="KW-0999">Mitochondrion inner membrane</keyword>
<dbReference type="OrthoDB" id="10018333at2759"/>
<comment type="subunit">
    <text evidence="4 9">Component of 250-400 kDa complexes called cytochrome oxidase assembly intermediates or COA complexes.</text>
</comment>
<dbReference type="AlphaFoldDB" id="A0A427Y0S4"/>
<dbReference type="STRING" id="105984.A0A427Y0S4"/>
<keyword evidence="8 9" id="KW-0472">Membrane</keyword>
<dbReference type="InterPro" id="IPR018628">
    <property type="entry name" value="Coa3_CC"/>
</dbReference>
<reference evidence="11 12" key="1">
    <citation type="submission" date="2018-11" db="EMBL/GenBank/DDBJ databases">
        <title>Genome sequence of Apiotrichum porosum DSM 27194.</title>
        <authorList>
            <person name="Aliyu H."/>
            <person name="Gorte O."/>
            <person name="Ochsenreither K."/>
        </authorList>
    </citation>
    <scope>NUCLEOTIDE SEQUENCE [LARGE SCALE GENOMIC DNA]</scope>
    <source>
        <strain evidence="11 12">DSM 27194</strain>
    </source>
</reference>
<evidence type="ECO:0000259" key="10">
    <source>
        <dbReference type="Pfam" id="PF09813"/>
    </source>
</evidence>
<comment type="similarity">
    <text evidence="3 9">Belongs to the COA3 family.</text>
</comment>
<evidence type="ECO:0000313" key="12">
    <source>
        <dbReference type="Proteomes" id="UP000279236"/>
    </source>
</evidence>
<accession>A0A427Y0S4</accession>
<name>A0A427Y0S4_9TREE</name>
<evidence type="ECO:0000256" key="4">
    <source>
        <dbReference type="ARBA" id="ARBA00011351"/>
    </source>
</evidence>
<dbReference type="PANTHER" id="PTHR15642:SF3">
    <property type="entry name" value="CYTOCHROME C OXIDASE ASSEMBLY FACTOR 3 HOMOLOG, MITOCHONDRIAL"/>
    <property type="match status" value="1"/>
</dbReference>
<evidence type="ECO:0000256" key="3">
    <source>
        <dbReference type="ARBA" id="ARBA00007035"/>
    </source>
</evidence>
<gene>
    <name evidence="11" type="ORF">EHS24_006242</name>
</gene>
<feature type="transmembrane region" description="Helical" evidence="9">
    <location>
        <begin position="35"/>
        <end position="54"/>
    </location>
</feature>
<keyword evidence="6 9" id="KW-1133">Transmembrane helix</keyword>
<dbReference type="PANTHER" id="PTHR15642">
    <property type="entry name" value="CYTOCHROME C OXIDASE ASSEMBLY FACTOR 3, MITOCHONDRIAL"/>
    <property type="match status" value="1"/>
</dbReference>
<evidence type="ECO:0000256" key="8">
    <source>
        <dbReference type="ARBA" id="ARBA00023136"/>
    </source>
</evidence>
<organism evidence="11 12">
    <name type="scientific">Apiotrichum porosum</name>
    <dbReference type="NCBI Taxonomy" id="105984"/>
    <lineage>
        <taxon>Eukaryota</taxon>
        <taxon>Fungi</taxon>
        <taxon>Dikarya</taxon>
        <taxon>Basidiomycota</taxon>
        <taxon>Agaricomycotina</taxon>
        <taxon>Tremellomycetes</taxon>
        <taxon>Trichosporonales</taxon>
        <taxon>Trichosporonaceae</taxon>
        <taxon>Apiotrichum</taxon>
    </lineage>
</organism>
<dbReference type="InterPro" id="IPR041752">
    <property type="entry name" value="Coa3"/>
</dbReference>
<keyword evidence="5 9" id="KW-0812">Transmembrane</keyword>
<dbReference type="GO" id="GO:0005743">
    <property type="term" value="C:mitochondrial inner membrane"/>
    <property type="evidence" value="ECO:0007669"/>
    <property type="project" value="UniProtKB-UniRule"/>
</dbReference>
<evidence type="ECO:0000256" key="7">
    <source>
        <dbReference type="ARBA" id="ARBA00023128"/>
    </source>
</evidence>
<comment type="function">
    <text evidence="1 9">Required for assembly of cytochrome c oxidase (complex IV).</text>
</comment>
<evidence type="ECO:0000256" key="6">
    <source>
        <dbReference type="ARBA" id="ARBA00022989"/>
    </source>
</evidence>
<dbReference type="GeneID" id="39590785"/>
<dbReference type="EMBL" id="RSCE01000003">
    <property type="protein sequence ID" value="RSH84718.1"/>
    <property type="molecule type" value="Genomic_DNA"/>
</dbReference>
<comment type="subcellular location">
    <subcellularLocation>
        <location evidence="2">Mitochondrion membrane</location>
        <topology evidence="2">Single-pass membrane protein</topology>
    </subcellularLocation>
</comment>